<accession>A0ABT7Y8M1</accession>
<dbReference type="GO" id="GO:0004077">
    <property type="term" value="F:biotin--[biotin carboxyl-carrier protein] ligase activity"/>
    <property type="evidence" value="ECO:0007669"/>
    <property type="project" value="UniProtKB-EC"/>
</dbReference>
<proteinExistence type="predicted"/>
<dbReference type="CDD" id="cd16442">
    <property type="entry name" value="BPL"/>
    <property type="match status" value="1"/>
</dbReference>
<dbReference type="PROSITE" id="PS51733">
    <property type="entry name" value="BPL_LPL_CATALYTIC"/>
    <property type="match status" value="1"/>
</dbReference>
<gene>
    <name evidence="3" type="ORF">QVH07_01845</name>
</gene>
<comment type="caution">
    <text evidence="3">The sequence shown here is derived from an EMBL/GenBank/DDBJ whole genome shotgun (WGS) entry which is preliminary data.</text>
</comment>
<evidence type="ECO:0000259" key="2">
    <source>
        <dbReference type="PROSITE" id="PS51733"/>
    </source>
</evidence>
<dbReference type="InterPro" id="IPR004408">
    <property type="entry name" value="Biotin_CoA_COase_ligase"/>
</dbReference>
<dbReference type="PANTHER" id="PTHR12835:SF5">
    <property type="entry name" value="BIOTIN--PROTEIN LIGASE"/>
    <property type="match status" value="1"/>
</dbReference>
<protein>
    <submittedName>
        <fullName evidence="3">Biotin--[acetyl-CoA-carboxylase] ligase</fullName>
        <ecNumber evidence="3">6.3.4.15</ecNumber>
    </submittedName>
</protein>
<dbReference type="Pfam" id="PF03099">
    <property type="entry name" value="BPL_LplA_LipB"/>
    <property type="match status" value="1"/>
</dbReference>
<dbReference type="Proteomes" id="UP001171916">
    <property type="component" value="Unassembled WGS sequence"/>
</dbReference>
<dbReference type="SUPFAM" id="SSF55681">
    <property type="entry name" value="Class II aaRS and biotin synthetases"/>
    <property type="match status" value="1"/>
</dbReference>
<feature type="domain" description="BPL/LPL catalytic" evidence="2">
    <location>
        <begin position="4"/>
        <end position="189"/>
    </location>
</feature>
<dbReference type="EMBL" id="JAUEPH010000001">
    <property type="protein sequence ID" value="MDN3202867.1"/>
    <property type="molecule type" value="Genomic_DNA"/>
</dbReference>
<dbReference type="PANTHER" id="PTHR12835">
    <property type="entry name" value="BIOTIN PROTEIN LIGASE"/>
    <property type="match status" value="1"/>
</dbReference>
<organism evidence="3 4">
    <name type="scientific">Algoriphagus sediminis</name>
    <dbReference type="NCBI Taxonomy" id="3057113"/>
    <lineage>
        <taxon>Bacteria</taxon>
        <taxon>Pseudomonadati</taxon>
        <taxon>Bacteroidota</taxon>
        <taxon>Cytophagia</taxon>
        <taxon>Cytophagales</taxon>
        <taxon>Cyclobacteriaceae</taxon>
        <taxon>Algoriphagus</taxon>
    </lineage>
</organism>
<dbReference type="InterPro" id="IPR004143">
    <property type="entry name" value="BPL_LPL_catalytic"/>
</dbReference>
<dbReference type="InterPro" id="IPR045864">
    <property type="entry name" value="aa-tRNA-synth_II/BPL/LPL"/>
</dbReference>
<dbReference type="EC" id="6.3.4.15" evidence="3"/>
<sequence>MMYKILANTIFLGKDIHFLPECHSTNDKALELVKNRQAHEGSIVITAHQTKGKGQRGNAWYSRKNENLTFSLILRPKFLDISEQFFLNMMVSNSIRETLGEYLPDLKVKWPNDLLVTGVGKLCGILIENVVTNEGWDYAVVGIGVNVNQMEDLPDTATSIKACTGFHFDLEELFKLIVTQIEQGYISLKKSGKEKILTNYLNHLYGYQEWKNFEREGRVFDGMITGVHLDGKLKVRLKGGEETLFDLKELRFLL</sequence>
<dbReference type="RefSeq" id="WP_289998424.1">
    <property type="nucleotide sequence ID" value="NZ_JAUEPH010000001.1"/>
</dbReference>
<evidence type="ECO:0000313" key="3">
    <source>
        <dbReference type="EMBL" id="MDN3202867.1"/>
    </source>
</evidence>
<reference evidence="3" key="1">
    <citation type="submission" date="2023-06" db="EMBL/GenBank/DDBJ databases">
        <title>Robiginitalea aurantiacus sp. nov. and Algoriphagus sediminis sp. nov., isolated from coastal sediment.</title>
        <authorList>
            <person name="Zhou Z.Y."/>
            <person name="An J."/>
            <person name="Jia Y.W."/>
            <person name="Du Z.J."/>
        </authorList>
    </citation>
    <scope>NUCLEOTIDE SEQUENCE</scope>
    <source>
        <strain evidence="3">C2-7</strain>
    </source>
</reference>
<keyword evidence="1 3" id="KW-0436">Ligase</keyword>
<keyword evidence="4" id="KW-1185">Reference proteome</keyword>
<dbReference type="NCBIfam" id="TIGR00121">
    <property type="entry name" value="birA_ligase"/>
    <property type="match status" value="1"/>
</dbReference>
<evidence type="ECO:0000256" key="1">
    <source>
        <dbReference type="ARBA" id="ARBA00022598"/>
    </source>
</evidence>
<dbReference type="Gene3D" id="3.30.930.10">
    <property type="entry name" value="Bira Bifunctional Protein, Domain 2"/>
    <property type="match status" value="1"/>
</dbReference>
<name>A0ABT7Y8M1_9BACT</name>
<evidence type="ECO:0000313" key="4">
    <source>
        <dbReference type="Proteomes" id="UP001171916"/>
    </source>
</evidence>